<dbReference type="AlphaFoldDB" id="A0A3D9RRI2"/>
<sequence length="29" mass="3581">MTYMQIVVRDTMQAQLHRPDFLRRVHQLP</sequence>
<dbReference type="Proteomes" id="UP000256304">
    <property type="component" value="Unassembled WGS sequence"/>
</dbReference>
<evidence type="ECO:0000313" key="1">
    <source>
        <dbReference type="EMBL" id="REE80104.1"/>
    </source>
</evidence>
<proteinExistence type="predicted"/>
<evidence type="ECO:0000313" key="2">
    <source>
        <dbReference type="Proteomes" id="UP000256304"/>
    </source>
</evidence>
<organism evidence="1 2">
    <name type="scientific">Paenibacillus taihuensis</name>
    <dbReference type="NCBI Taxonomy" id="1156355"/>
    <lineage>
        <taxon>Bacteria</taxon>
        <taxon>Bacillati</taxon>
        <taxon>Bacillota</taxon>
        <taxon>Bacilli</taxon>
        <taxon>Bacillales</taxon>
        <taxon>Paenibacillaceae</taxon>
        <taxon>Paenibacillus</taxon>
    </lineage>
</organism>
<gene>
    <name evidence="1" type="ORF">A8990_12257</name>
</gene>
<keyword evidence="2" id="KW-1185">Reference proteome</keyword>
<accession>A0A3D9RRI2</accession>
<reference evidence="1 2" key="1">
    <citation type="submission" date="2018-08" db="EMBL/GenBank/DDBJ databases">
        <title>Genomic Encyclopedia of Type Strains, Phase III (KMG-III): the genomes of soil and plant-associated and newly described type strains.</title>
        <authorList>
            <person name="Whitman W."/>
        </authorList>
    </citation>
    <scope>NUCLEOTIDE SEQUENCE [LARGE SCALE GENOMIC DNA]</scope>
    <source>
        <strain evidence="1 2">CGMCC 1.10966</strain>
    </source>
</reference>
<name>A0A3D9RRI2_9BACL</name>
<protein>
    <submittedName>
        <fullName evidence="1">Uncharacterized protein</fullName>
    </submittedName>
</protein>
<comment type="caution">
    <text evidence="1">The sequence shown here is derived from an EMBL/GenBank/DDBJ whole genome shotgun (WGS) entry which is preliminary data.</text>
</comment>
<dbReference type="EMBL" id="QTTN01000022">
    <property type="protein sequence ID" value="REE80104.1"/>
    <property type="molecule type" value="Genomic_DNA"/>
</dbReference>